<comment type="caution">
    <text evidence="2">The sequence shown here is derived from an EMBL/GenBank/DDBJ whole genome shotgun (WGS) entry which is preliminary data.</text>
</comment>
<feature type="transmembrane region" description="Helical" evidence="1">
    <location>
        <begin position="531"/>
        <end position="551"/>
    </location>
</feature>
<reference evidence="2" key="1">
    <citation type="submission" date="2019-06" db="EMBL/GenBank/DDBJ databases">
        <title>Genomics analysis of Aphanomyces spp. identifies a new class of oomycete effector associated with host adaptation.</title>
        <authorList>
            <person name="Gaulin E."/>
        </authorList>
    </citation>
    <scope>NUCLEOTIDE SEQUENCE</scope>
    <source>
        <strain evidence="2">CBS 578.67</strain>
    </source>
</reference>
<feature type="transmembrane region" description="Helical" evidence="1">
    <location>
        <begin position="324"/>
        <end position="344"/>
    </location>
</feature>
<organism evidence="2">
    <name type="scientific">Aphanomyces stellatus</name>
    <dbReference type="NCBI Taxonomy" id="120398"/>
    <lineage>
        <taxon>Eukaryota</taxon>
        <taxon>Sar</taxon>
        <taxon>Stramenopiles</taxon>
        <taxon>Oomycota</taxon>
        <taxon>Saprolegniomycetes</taxon>
        <taxon>Saprolegniales</taxon>
        <taxon>Verrucalvaceae</taxon>
        <taxon>Aphanomyces</taxon>
    </lineage>
</organism>
<gene>
    <name evidence="2" type="ORF">As57867_003199</name>
</gene>
<feature type="transmembrane region" description="Helical" evidence="1">
    <location>
        <begin position="613"/>
        <end position="635"/>
    </location>
</feature>
<dbReference type="PANTHER" id="PTHR11319:SF35">
    <property type="entry name" value="OUTER MEMBRANE PROTEIN PMPC-RELATED"/>
    <property type="match status" value="1"/>
</dbReference>
<keyword evidence="1" id="KW-0812">Transmembrane</keyword>
<evidence type="ECO:0000256" key="1">
    <source>
        <dbReference type="SAM" id="Phobius"/>
    </source>
</evidence>
<dbReference type="PANTHER" id="PTHR11319">
    <property type="entry name" value="G PROTEIN-COUPLED RECEPTOR-RELATED"/>
    <property type="match status" value="1"/>
</dbReference>
<dbReference type="OrthoDB" id="77931at2759"/>
<feature type="transmembrane region" description="Helical" evidence="1">
    <location>
        <begin position="214"/>
        <end position="240"/>
    </location>
</feature>
<keyword evidence="1" id="KW-0472">Membrane</keyword>
<feature type="transmembrane region" description="Helical" evidence="1">
    <location>
        <begin position="587"/>
        <end position="607"/>
    </location>
</feature>
<sequence>NATVSVFSPNLRPLATVDIPVRMCVRGEVIPVGFSKCVRCAYGKYSWNTSDTICHDCPVGAVCGGGDAVSATDGYWRFQNSTGVCTDSKNPYDNCALNQCLGSSCRGCVQGSQQATVQINSTNNDVLLMLSDTTNYQINETLYAAGISVQVVAVTSDHLVVTASSQLPTVGSVDVYTCQPEVCAVGYVGNLCLQCDVGYTRSGKSSCVGCPTNFALTIFVLILGAIAIVIVIVVLIIMAINKAKKGSSITSILTKIFTSYMQLIVLAESFNVNWPQEVTVMFNTQGLVASPGNKLISIECLMNYYKVKSDIGTINAMSNYYSQLIVFLLLPVVGVLAPVTFWTLRFWMLRSRQFIQDWNHIVKPVNGLISTTDLPAMFEKLQLHPSDLVLLDVRAKTEAGPVPIAEVKHAYLLAIYGETRAKLNLSIVVIMFLIHPSLTNQLFQMFSCSQLGTDADGNALYFMDPDLDVPCYTTSHYRWIYLVGVPGLLALTLGIPIFAYSILHLSRKHLDSLKTKLEYGFLYHGFKLKHFYWEIWVMMRKIIVCFISVFLKRSGVGPQALAATLLVFFALYIHMDCQPYENSTVNRLEQFALLTSLFTLFSGLFLYQVEVVGFWRGVFGVVVITVNSAFTVEFFRIMAHEFKQKAVTAIHKIADRKVLAGIVYKLQRDSNSPEAQVQTLASNKVFVAD</sequence>
<feature type="non-terminal residue" evidence="2">
    <location>
        <position position="1"/>
    </location>
</feature>
<dbReference type="EMBL" id="VJMH01000523">
    <property type="protein sequence ID" value="KAF0715747.1"/>
    <property type="molecule type" value="Genomic_DNA"/>
</dbReference>
<keyword evidence="1" id="KW-1133">Transmembrane helix</keyword>
<dbReference type="AlphaFoldDB" id="A0A6A4ZT83"/>
<evidence type="ECO:0008006" key="3">
    <source>
        <dbReference type="Google" id="ProtNLM"/>
    </source>
</evidence>
<evidence type="ECO:0000313" key="2">
    <source>
        <dbReference type="EMBL" id="KAF0715747.1"/>
    </source>
</evidence>
<feature type="transmembrane region" description="Helical" evidence="1">
    <location>
        <begin position="557"/>
        <end position="575"/>
    </location>
</feature>
<accession>A0A6A4ZT83</accession>
<feature type="transmembrane region" description="Helical" evidence="1">
    <location>
        <begin position="252"/>
        <end position="272"/>
    </location>
</feature>
<name>A0A6A4ZT83_9STRA</name>
<protein>
    <recommendedName>
        <fullName evidence="3">TRP C-terminal domain-containing protein</fullName>
    </recommendedName>
</protein>
<proteinExistence type="predicted"/>
<feature type="transmembrane region" description="Helical" evidence="1">
    <location>
        <begin position="479"/>
        <end position="503"/>
    </location>
</feature>